<dbReference type="AlphaFoldDB" id="A0A9P1E4V2"/>
<dbReference type="InterPro" id="IPR041588">
    <property type="entry name" value="Integrase_H2C2"/>
</dbReference>
<evidence type="ECO:0000313" key="10">
    <source>
        <dbReference type="Proteomes" id="UP001152484"/>
    </source>
</evidence>
<dbReference type="InterPro" id="IPR050951">
    <property type="entry name" value="Retrovirus_Pol_polyprotein"/>
</dbReference>
<feature type="domain" description="Reverse transcriptase RNase H-like" evidence="7">
    <location>
        <begin position="3"/>
        <end position="84"/>
    </location>
</feature>
<keyword evidence="10" id="KW-1185">Reference proteome</keyword>
<dbReference type="PANTHER" id="PTHR37984">
    <property type="entry name" value="PROTEIN CBG26694"/>
    <property type="match status" value="1"/>
</dbReference>
<evidence type="ECO:0000256" key="4">
    <source>
        <dbReference type="ARBA" id="ARBA00022759"/>
    </source>
</evidence>
<comment type="caution">
    <text evidence="9">The sequence shown here is derived from an EMBL/GenBank/DDBJ whole genome shotgun (WGS) entry which is preliminary data.</text>
</comment>
<evidence type="ECO:0000256" key="3">
    <source>
        <dbReference type="ARBA" id="ARBA00022722"/>
    </source>
</evidence>
<proteinExistence type="predicted"/>
<dbReference type="InterPro" id="IPR043502">
    <property type="entry name" value="DNA/RNA_pol_sf"/>
</dbReference>
<dbReference type="PANTHER" id="PTHR37984:SF5">
    <property type="entry name" value="PROTEIN NYNRIN-LIKE"/>
    <property type="match status" value="1"/>
</dbReference>
<keyword evidence="4" id="KW-0255">Endonuclease</keyword>
<dbReference type="FunFam" id="1.10.340.70:FF:000001">
    <property type="entry name" value="Retrovirus-related Pol polyprotein from transposon gypsy-like Protein"/>
    <property type="match status" value="1"/>
</dbReference>
<dbReference type="InterPro" id="IPR041373">
    <property type="entry name" value="RT_RNaseH"/>
</dbReference>
<sequence length="224" mass="25757">MEGVGAVLMQEGYPIAYFSKGFSKSNRFKSTYDRELLALILALQKWRHYLLGRHFTVQTDHCSLKHLLDQKVLTNSQHRLLIKILPFDFTITYKSGKDNSAADALSRHPQLAEFFQLVVPMVNNISQLPLALKEDPETRALIEKMQRDPESTPNYSLASGRLYYKSRLVIPNQEELRSKLIEEAHGTPTEGHGGYLKTLKRLGAHLYWKGMKHDVMRFIQRCAV</sequence>
<keyword evidence="1" id="KW-0808">Transferase</keyword>
<feature type="domain" description="Integrase zinc-binding" evidence="8">
    <location>
        <begin position="173"/>
        <end position="223"/>
    </location>
</feature>
<evidence type="ECO:0000256" key="6">
    <source>
        <dbReference type="ARBA" id="ARBA00022918"/>
    </source>
</evidence>
<gene>
    <name evidence="9" type="ORF">CEURO_LOCUS7010</name>
</gene>
<name>A0A9P1E4V2_CUSEU</name>
<evidence type="ECO:0000256" key="2">
    <source>
        <dbReference type="ARBA" id="ARBA00022695"/>
    </source>
</evidence>
<evidence type="ECO:0000256" key="1">
    <source>
        <dbReference type="ARBA" id="ARBA00022679"/>
    </source>
</evidence>
<accession>A0A9P1E4V2</accession>
<evidence type="ECO:0000256" key="5">
    <source>
        <dbReference type="ARBA" id="ARBA00022801"/>
    </source>
</evidence>
<dbReference type="OrthoDB" id="1305733at2759"/>
<keyword evidence="2" id="KW-0548">Nucleotidyltransferase</keyword>
<reference evidence="9" key="1">
    <citation type="submission" date="2022-07" db="EMBL/GenBank/DDBJ databases">
        <authorList>
            <person name="Macas J."/>
            <person name="Novak P."/>
            <person name="Neumann P."/>
        </authorList>
    </citation>
    <scope>NUCLEOTIDE SEQUENCE</scope>
</reference>
<dbReference type="Pfam" id="PF17921">
    <property type="entry name" value="Integrase_H2C2"/>
    <property type="match status" value="1"/>
</dbReference>
<keyword evidence="5" id="KW-0378">Hydrolase</keyword>
<evidence type="ECO:0000259" key="7">
    <source>
        <dbReference type="Pfam" id="PF17917"/>
    </source>
</evidence>
<dbReference type="GO" id="GO:0003964">
    <property type="term" value="F:RNA-directed DNA polymerase activity"/>
    <property type="evidence" value="ECO:0007669"/>
    <property type="project" value="UniProtKB-KW"/>
</dbReference>
<evidence type="ECO:0000313" key="9">
    <source>
        <dbReference type="EMBL" id="CAH9078984.1"/>
    </source>
</evidence>
<dbReference type="Gene3D" id="1.10.340.70">
    <property type="match status" value="1"/>
</dbReference>
<dbReference type="Gene3D" id="3.10.20.370">
    <property type="match status" value="1"/>
</dbReference>
<keyword evidence="3" id="KW-0540">Nuclease</keyword>
<dbReference type="CDD" id="cd09274">
    <property type="entry name" value="RNase_HI_RT_Ty3"/>
    <property type="match status" value="1"/>
</dbReference>
<dbReference type="GO" id="GO:0016787">
    <property type="term" value="F:hydrolase activity"/>
    <property type="evidence" value="ECO:0007669"/>
    <property type="project" value="UniProtKB-KW"/>
</dbReference>
<dbReference type="Pfam" id="PF17917">
    <property type="entry name" value="RT_RNaseH"/>
    <property type="match status" value="1"/>
</dbReference>
<evidence type="ECO:0000259" key="8">
    <source>
        <dbReference type="Pfam" id="PF17921"/>
    </source>
</evidence>
<protein>
    <recommendedName>
        <fullName evidence="11">Reverse transcriptase RNase H-like domain-containing protein</fullName>
    </recommendedName>
</protein>
<dbReference type="EMBL" id="CAMAPE010000010">
    <property type="protein sequence ID" value="CAH9078984.1"/>
    <property type="molecule type" value="Genomic_DNA"/>
</dbReference>
<dbReference type="SUPFAM" id="SSF56672">
    <property type="entry name" value="DNA/RNA polymerases"/>
    <property type="match status" value="1"/>
</dbReference>
<evidence type="ECO:0008006" key="11">
    <source>
        <dbReference type="Google" id="ProtNLM"/>
    </source>
</evidence>
<organism evidence="9 10">
    <name type="scientific">Cuscuta europaea</name>
    <name type="common">European dodder</name>
    <dbReference type="NCBI Taxonomy" id="41803"/>
    <lineage>
        <taxon>Eukaryota</taxon>
        <taxon>Viridiplantae</taxon>
        <taxon>Streptophyta</taxon>
        <taxon>Embryophyta</taxon>
        <taxon>Tracheophyta</taxon>
        <taxon>Spermatophyta</taxon>
        <taxon>Magnoliopsida</taxon>
        <taxon>eudicotyledons</taxon>
        <taxon>Gunneridae</taxon>
        <taxon>Pentapetalae</taxon>
        <taxon>asterids</taxon>
        <taxon>lamiids</taxon>
        <taxon>Solanales</taxon>
        <taxon>Convolvulaceae</taxon>
        <taxon>Cuscuteae</taxon>
        <taxon>Cuscuta</taxon>
        <taxon>Cuscuta subgen. Cuscuta</taxon>
    </lineage>
</organism>
<dbReference type="Proteomes" id="UP001152484">
    <property type="component" value="Unassembled WGS sequence"/>
</dbReference>
<dbReference type="GO" id="GO:0004519">
    <property type="term" value="F:endonuclease activity"/>
    <property type="evidence" value="ECO:0007669"/>
    <property type="project" value="UniProtKB-KW"/>
</dbReference>
<keyword evidence="6" id="KW-0695">RNA-directed DNA polymerase</keyword>